<sequence>MAAASQAVSAHGPRARSGSAFARTSSAVPGPAKHQDDVDEAAGDCVDDERTLGSSTQHQSEFGAGSMMSSLLDSRPAPGLSQIPGMFGGSSLQLDARAGDQSRSAVFGCEPIGSAACQTGAGAAAAAAAAIGTSSASQASGDASLSRVSDLHSDNSSAGHSDVSRRRVVASGKRPRSRSVDSSGSVIAAAAEPPAAPHEQGRLQVVEHHADGSVTLQLQLDGRSDSSRAPAGKGQPTTLSLTSAQVAALRQQLAAIDGTPKGGAARSQAAPRSGLGAGSSSGRRTGQQVAMSRHAAADGVSQPLSPQGRREGRWPSAARLAASQADGGAPSPVVAPAAGRAAWRASSSGLDTLSVRELASSLQNAPSSTLADLMQAVRTSGVAGSQLRTSPSERVGPPLASPKRGGAQAGRGAAHSSANSTQQLAAAGQSGTSSGNSGEPTVVLAAGREGSRSTRDGVAGSGSSEGIAGTLIESAAGQQEARDRRPGLRKRGRAPSTGDAVAGSVPRGGDRGGSGGGGIDGGAAGGVGSRSAGGEGKDGRGRADAVAAGSGAVMETDPFAPRGAKRVALGNRALDAGRGDRVGRGRDSDSSASQASSSDVSTSAGTGHAAGRDAVESSASLGRSDESGSTSGDDRGARAAATAEEEGRERRMRSPPLQRPSA</sequence>
<feature type="region of interest" description="Disordered" evidence="1">
    <location>
        <begin position="130"/>
        <end position="243"/>
    </location>
</feature>
<evidence type="ECO:0000313" key="2">
    <source>
        <dbReference type="EMBL" id="CAD8570214.1"/>
    </source>
</evidence>
<feature type="region of interest" description="Disordered" evidence="1">
    <location>
        <begin position="380"/>
        <end position="662"/>
    </location>
</feature>
<organism evidence="2">
    <name type="scientific">Cafeteria roenbergensis</name>
    <name type="common">Marine flagellate</name>
    <dbReference type="NCBI Taxonomy" id="33653"/>
    <lineage>
        <taxon>Eukaryota</taxon>
        <taxon>Sar</taxon>
        <taxon>Stramenopiles</taxon>
        <taxon>Bigyra</taxon>
        <taxon>Opalozoa</taxon>
        <taxon>Bicosoecida</taxon>
        <taxon>Cafeteriaceae</taxon>
        <taxon>Cafeteria</taxon>
    </lineage>
</organism>
<feature type="compositionally biased region" description="Low complexity" evidence="1">
    <location>
        <begin position="404"/>
        <end position="414"/>
    </location>
</feature>
<feature type="compositionally biased region" description="Polar residues" evidence="1">
    <location>
        <begin position="617"/>
        <end position="631"/>
    </location>
</feature>
<feature type="compositionally biased region" description="Low complexity" evidence="1">
    <location>
        <begin position="590"/>
        <end position="605"/>
    </location>
</feature>
<feature type="compositionally biased region" description="Polar residues" evidence="1">
    <location>
        <begin position="416"/>
        <end position="439"/>
    </location>
</feature>
<gene>
    <name evidence="2" type="ORF">CROE0942_LOCUS14594</name>
</gene>
<accession>A0A7S0K6L5</accession>
<evidence type="ECO:0000256" key="1">
    <source>
        <dbReference type="SAM" id="MobiDB-lite"/>
    </source>
</evidence>
<feature type="region of interest" description="Disordered" evidence="1">
    <location>
        <begin position="257"/>
        <end position="334"/>
    </location>
</feature>
<feature type="compositionally biased region" description="Polar residues" evidence="1">
    <location>
        <begin position="382"/>
        <end position="392"/>
    </location>
</feature>
<reference evidence="2" key="1">
    <citation type="submission" date="2021-01" db="EMBL/GenBank/DDBJ databases">
        <authorList>
            <person name="Corre E."/>
            <person name="Pelletier E."/>
            <person name="Niang G."/>
            <person name="Scheremetjew M."/>
            <person name="Finn R."/>
            <person name="Kale V."/>
            <person name="Holt S."/>
            <person name="Cochrane G."/>
            <person name="Meng A."/>
            <person name="Brown T."/>
            <person name="Cohen L."/>
        </authorList>
    </citation>
    <scope>NUCLEOTIDE SEQUENCE</scope>
    <source>
        <strain evidence="2">E4-10</strain>
    </source>
</reference>
<feature type="compositionally biased region" description="Low complexity" evidence="1">
    <location>
        <begin position="269"/>
        <end position="284"/>
    </location>
</feature>
<feature type="compositionally biased region" description="Low complexity" evidence="1">
    <location>
        <begin position="544"/>
        <end position="553"/>
    </location>
</feature>
<proteinExistence type="predicted"/>
<feature type="compositionally biased region" description="Basic and acidic residues" evidence="1">
    <location>
        <begin position="199"/>
        <end position="211"/>
    </location>
</feature>
<dbReference type="AlphaFoldDB" id="A0A7S0K6L5"/>
<feature type="compositionally biased region" description="Acidic residues" evidence="1">
    <location>
        <begin position="37"/>
        <end position="47"/>
    </location>
</feature>
<dbReference type="EMBL" id="HBET01021345">
    <property type="protein sequence ID" value="CAD8570214.1"/>
    <property type="molecule type" value="Transcribed_RNA"/>
</dbReference>
<name>A0A7S0K6L5_CAFRO</name>
<feature type="compositionally biased region" description="Low complexity" evidence="1">
    <location>
        <begin position="130"/>
        <end position="141"/>
    </location>
</feature>
<feature type="compositionally biased region" description="Gly residues" evidence="1">
    <location>
        <begin position="511"/>
        <end position="534"/>
    </location>
</feature>
<feature type="compositionally biased region" description="Basic and acidic residues" evidence="1">
    <location>
        <begin position="575"/>
        <end position="589"/>
    </location>
</feature>
<protein>
    <submittedName>
        <fullName evidence="2">Uncharacterized protein</fullName>
    </submittedName>
</protein>
<feature type="region of interest" description="Disordered" evidence="1">
    <location>
        <begin position="1"/>
        <end position="95"/>
    </location>
</feature>